<proteinExistence type="predicted"/>
<dbReference type="Proteomes" id="UP000699975">
    <property type="component" value="Unassembled WGS sequence"/>
</dbReference>
<protein>
    <submittedName>
        <fullName evidence="6">TonB family protein</fullName>
    </submittedName>
</protein>
<dbReference type="PROSITE" id="PS52015">
    <property type="entry name" value="TONB_CTD"/>
    <property type="match status" value="1"/>
</dbReference>
<evidence type="ECO:0000256" key="3">
    <source>
        <dbReference type="ARBA" id="ARBA00022989"/>
    </source>
</evidence>
<evidence type="ECO:0000256" key="1">
    <source>
        <dbReference type="ARBA" id="ARBA00004167"/>
    </source>
</evidence>
<dbReference type="EMBL" id="JAGSPB010000001">
    <property type="protein sequence ID" value="MBV7264764.1"/>
    <property type="molecule type" value="Genomic_DNA"/>
</dbReference>
<evidence type="ECO:0000256" key="4">
    <source>
        <dbReference type="ARBA" id="ARBA00023136"/>
    </source>
</evidence>
<accession>A0ABS6SID1</accession>
<keyword evidence="3" id="KW-1133">Transmembrane helix</keyword>
<dbReference type="InterPro" id="IPR006260">
    <property type="entry name" value="TonB/TolA_C"/>
</dbReference>
<reference evidence="6 7" key="1">
    <citation type="submission" date="2021-04" db="EMBL/GenBank/DDBJ databases">
        <authorList>
            <person name="Pira H."/>
            <person name="Risdian C."/>
            <person name="Wink J."/>
        </authorList>
    </citation>
    <scope>NUCLEOTIDE SEQUENCE [LARGE SCALE GENOMIC DNA]</scope>
    <source>
        <strain evidence="6 7">WH131</strain>
    </source>
</reference>
<evidence type="ECO:0000313" key="6">
    <source>
        <dbReference type="EMBL" id="MBV7264764.1"/>
    </source>
</evidence>
<evidence type="ECO:0000313" key="7">
    <source>
        <dbReference type="Proteomes" id="UP000699975"/>
    </source>
</evidence>
<evidence type="ECO:0000256" key="2">
    <source>
        <dbReference type="ARBA" id="ARBA00022692"/>
    </source>
</evidence>
<comment type="subcellular location">
    <subcellularLocation>
        <location evidence="1">Membrane</location>
        <topology evidence="1">Single-pass membrane protein</topology>
    </subcellularLocation>
</comment>
<organism evidence="6 7">
    <name type="scientific">Erythrobacter ani</name>
    <dbReference type="NCBI Taxonomy" id="2827235"/>
    <lineage>
        <taxon>Bacteria</taxon>
        <taxon>Pseudomonadati</taxon>
        <taxon>Pseudomonadota</taxon>
        <taxon>Alphaproteobacteria</taxon>
        <taxon>Sphingomonadales</taxon>
        <taxon>Erythrobacteraceae</taxon>
        <taxon>Erythrobacter/Porphyrobacter group</taxon>
        <taxon>Erythrobacter</taxon>
    </lineage>
</organism>
<keyword evidence="4" id="KW-0472">Membrane</keyword>
<feature type="domain" description="TonB C-terminal" evidence="5">
    <location>
        <begin position="107"/>
        <end position="200"/>
    </location>
</feature>
<evidence type="ECO:0000259" key="5">
    <source>
        <dbReference type="PROSITE" id="PS52015"/>
    </source>
</evidence>
<keyword evidence="2" id="KW-0812">Transmembrane</keyword>
<keyword evidence="7" id="KW-1185">Reference proteome</keyword>
<comment type="caution">
    <text evidence="6">The sequence shown here is derived from an EMBL/GenBank/DDBJ whole genome shotgun (WGS) entry which is preliminary data.</text>
</comment>
<dbReference type="NCBIfam" id="TIGR01352">
    <property type="entry name" value="tonB_Cterm"/>
    <property type="match status" value="1"/>
</dbReference>
<dbReference type="Pfam" id="PF03544">
    <property type="entry name" value="TonB_C"/>
    <property type="match status" value="1"/>
</dbReference>
<name>A0ABS6SID1_9SPHN</name>
<dbReference type="InterPro" id="IPR037682">
    <property type="entry name" value="TonB_C"/>
</dbReference>
<gene>
    <name evidence="6" type="ORF">KCG45_01065</name>
</gene>
<sequence length="200" mass="21704">MLVIGLAVKGVIPDIVENPDVFDVTPIEPEIEPPVEQTEQQPAQSREVTPNYETTVETPFDFEFDPGPSAPIDTLPDLGTGTIGPVDVGGPIGNATPTSALPDPITASPRGNPGRWVTDSDYRSRWVREELSGVVSFALTIDRDGKVSDCTITKSTGHAQLDEATCRLIERRARFDPAKDSYGNPISGTYRNSVNWKLPE</sequence>